<evidence type="ECO:0000256" key="1">
    <source>
        <dbReference type="SAM" id="MobiDB-lite"/>
    </source>
</evidence>
<evidence type="ECO:0000313" key="2">
    <source>
        <dbReference type="EMBL" id="MEU8132049.1"/>
    </source>
</evidence>
<sequence length="197" mass="19846">MRYAELRHPRRAVALVAGGVLAVGAGVGLVACASDGSGKSDRPAAESAAGPQVKVVDPYIPQPVKGGMAAGYLVLQNDGGTADRLVSVTTDIAPSATLHQTVDNRMQQVEAIDIPAHGKGVLGRGGAHIMFEETTRPLKKGDTVDVTLTFEKSAPITVRVPVLGIAERPGDAGAAGGTTGSAGQPGATTEDHTGHGG</sequence>
<dbReference type="RefSeq" id="WP_358347216.1">
    <property type="nucleotide sequence ID" value="NZ_JBEZFP010000001.1"/>
</dbReference>
<dbReference type="InterPro" id="IPR058248">
    <property type="entry name" value="Lxx211020-like"/>
</dbReference>
<feature type="region of interest" description="Disordered" evidence="1">
    <location>
        <begin position="169"/>
        <end position="197"/>
    </location>
</feature>
<gene>
    <name evidence="2" type="ORF">AB0C36_00920</name>
</gene>
<comment type="caution">
    <text evidence="2">The sequence shown here is derived from an EMBL/GenBank/DDBJ whole genome shotgun (WGS) entry which is preliminary data.</text>
</comment>
<reference evidence="2 3" key="1">
    <citation type="submission" date="2024-06" db="EMBL/GenBank/DDBJ databases">
        <title>The Natural Products Discovery Center: Release of the First 8490 Sequenced Strains for Exploring Actinobacteria Biosynthetic Diversity.</title>
        <authorList>
            <person name="Kalkreuter E."/>
            <person name="Kautsar S.A."/>
            <person name="Yang D."/>
            <person name="Bader C.D."/>
            <person name="Teijaro C.N."/>
            <person name="Fluegel L."/>
            <person name="Davis C.M."/>
            <person name="Simpson J.R."/>
            <person name="Lauterbach L."/>
            <person name="Steele A.D."/>
            <person name="Gui C."/>
            <person name="Meng S."/>
            <person name="Li G."/>
            <person name="Viehrig K."/>
            <person name="Ye F."/>
            <person name="Su P."/>
            <person name="Kiefer A.F."/>
            <person name="Nichols A."/>
            <person name="Cepeda A.J."/>
            <person name="Yan W."/>
            <person name="Fan B."/>
            <person name="Jiang Y."/>
            <person name="Adhikari A."/>
            <person name="Zheng C.-J."/>
            <person name="Schuster L."/>
            <person name="Cowan T.M."/>
            <person name="Smanski M.J."/>
            <person name="Chevrette M.G."/>
            <person name="De Carvalho L.P.S."/>
            <person name="Shen B."/>
        </authorList>
    </citation>
    <scope>NUCLEOTIDE SEQUENCE [LARGE SCALE GENOMIC DNA]</scope>
    <source>
        <strain evidence="2 3">NPDC048946</strain>
    </source>
</reference>
<dbReference type="SUPFAM" id="SSF110087">
    <property type="entry name" value="DR1885-like metal-binding protein"/>
    <property type="match status" value="1"/>
</dbReference>
<dbReference type="InterPro" id="IPR007410">
    <property type="entry name" value="LpqE-like"/>
</dbReference>
<dbReference type="PROSITE" id="PS51257">
    <property type="entry name" value="PROKAR_LIPOPROTEIN"/>
    <property type="match status" value="1"/>
</dbReference>
<name>A0ABV3DAL5_9ACTN</name>
<dbReference type="Gene3D" id="2.60.40.1890">
    <property type="entry name" value="PCu(A)C copper chaperone"/>
    <property type="match status" value="1"/>
</dbReference>
<dbReference type="PANTHER" id="PTHR36302">
    <property type="entry name" value="BLR7088 PROTEIN"/>
    <property type="match status" value="1"/>
</dbReference>
<protein>
    <submittedName>
        <fullName evidence="2">Copper chaperone PCu(A)C</fullName>
    </submittedName>
</protein>
<dbReference type="InterPro" id="IPR036182">
    <property type="entry name" value="PCuAC_sf"/>
</dbReference>
<accession>A0ABV3DAL5</accession>
<proteinExistence type="predicted"/>
<evidence type="ECO:0000313" key="3">
    <source>
        <dbReference type="Proteomes" id="UP001551482"/>
    </source>
</evidence>
<dbReference type="EMBL" id="JBEZFP010000001">
    <property type="protein sequence ID" value="MEU8132049.1"/>
    <property type="molecule type" value="Genomic_DNA"/>
</dbReference>
<organism evidence="2 3">
    <name type="scientific">Streptodolium elevatio</name>
    <dbReference type="NCBI Taxonomy" id="3157996"/>
    <lineage>
        <taxon>Bacteria</taxon>
        <taxon>Bacillati</taxon>
        <taxon>Actinomycetota</taxon>
        <taxon>Actinomycetes</taxon>
        <taxon>Kitasatosporales</taxon>
        <taxon>Streptomycetaceae</taxon>
        <taxon>Streptodolium</taxon>
    </lineage>
</organism>
<dbReference type="PANTHER" id="PTHR36302:SF1">
    <property type="entry name" value="COPPER CHAPERONE PCU(A)C"/>
    <property type="match status" value="1"/>
</dbReference>
<keyword evidence="3" id="KW-1185">Reference proteome</keyword>
<dbReference type="Proteomes" id="UP001551482">
    <property type="component" value="Unassembled WGS sequence"/>
</dbReference>
<dbReference type="Pfam" id="PF04314">
    <property type="entry name" value="PCuAC"/>
    <property type="match status" value="1"/>
</dbReference>